<keyword evidence="1" id="KW-1133">Transmembrane helix</keyword>
<dbReference type="EMBL" id="FCNX02000011">
    <property type="protein sequence ID" value="SAK84270.1"/>
    <property type="molecule type" value="Genomic_DNA"/>
</dbReference>
<dbReference type="RefSeq" id="WP_061136487.1">
    <property type="nucleotide sequence ID" value="NZ_FCNX02000011.1"/>
</dbReference>
<dbReference type="AlphaFoldDB" id="A0A158CPV7"/>
<keyword evidence="1" id="KW-0472">Membrane</keyword>
<dbReference type="OrthoDB" id="9109376at2"/>
<reference evidence="2" key="1">
    <citation type="submission" date="2016-01" db="EMBL/GenBank/DDBJ databases">
        <authorList>
            <person name="Peeters C."/>
        </authorList>
    </citation>
    <scope>NUCLEOTIDE SEQUENCE</scope>
    <source>
        <strain evidence="2">LMG 29320</strain>
    </source>
</reference>
<organism evidence="2 3">
    <name type="scientific">Caballeronia fortuita</name>
    <dbReference type="NCBI Taxonomy" id="1777138"/>
    <lineage>
        <taxon>Bacteria</taxon>
        <taxon>Pseudomonadati</taxon>
        <taxon>Pseudomonadota</taxon>
        <taxon>Betaproteobacteria</taxon>
        <taxon>Burkholderiales</taxon>
        <taxon>Burkholderiaceae</taxon>
        <taxon>Caballeronia</taxon>
    </lineage>
</organism>
<name>A0A158CPV7_9BURK</name>
<evidence type="ECO:0000313" key="3">
    <source>
        <dbReference type="Proteomes" id="UP000054903"/>
    </source>
</evidence>
<protein>
    <submittedName>
        <fullName evidence="2">Membrane protein</fullName>
    </submittedName>
</protein>
<proteinExistence type="predicted"/>
<feature type="transmembrane region" description="Helical" evidence="1">
    <location>
        <begin position="40"/>
        <end position="60"/>
    </location>
</feature>
<sequence length="61" mass="6415">MLFNSDFEIAYLIVVFALLGIVLVGALLNALHLDGWHPKVVSAVVGAMIGVALIEVVPAIT</sequence>
<feature type="transmembrane region" description="Helical" evidence="1">
    <location>
        <begin position="9"/>
        <end position="28"/>
    </location>
</feature>
<keyword evidence="1" id="KW-0812">Transmembrane</keyword>
<gene>
    <name evidence="2" type="ORF">AWB77_04382</name>
</gene>
<accession>A0A158CPV7</accession>
<evidence type="ECO:0000256" key="1">
    <source>
        <dbReference type="SAM" id="Phobius"/>
    </source>
</evidence>
<keyword evidence="3" id="KW-1185">Reference proteome</keyword>
<evidence type="ECO:0000313" key="2">
    <source>
        <dbReference type="EMBL" id="SAK84270.1"/>
    </source>
</evidence>
<comment type="caution">
    <text evidence="2">The sequence shown here is derived from an EMBL/GenBank/DDBJ whole genome shotgun (WGS) entry which is preliminary data.</text>
</comment>
<dbReference type="Proteomes" id="UP000054903">
    <property type="component" value="Unassembled WGS sequence"/>
</dbReference>